<sequence>MRSRNQENVSRKSFVRDENGIPQAPPPFRLNIQHITSAIAHLGEIVGSSPVSIKAYLTRQFPNWTPSIFEVKHMLNKAVTAGRVDEKDNKFKINMAYYSPQQIRARILARRKQMQKRGRRRRRRRGRGRRRRRRRHGRKPRRIYRKSRFAKRHRKRRRR</sequence>
<feature type="region of interest" description="Disordered" evidence="1">
    <location>
        <begin position="111"/>
        <end position="159"/>
    </location>
</feature>
<reference evidence="2 3" key="1">
    <citation type="journal article" date="2023" name="Sci. Data">
        <title>Genome assembly of the Korean intertidal mud-creeper Batillaria attramentaria.</title>
        <authorList>
            <person name="Patra A.K."/>
            <person name="Ho P.T."/>
            <person name="Jun S."/>
            <person name="Lee S.J."/>
            <person name="Kim Y."/>
            <person name="Won Y.J."/>
        </authorList>
    </citation>
    <scope>NUCLEOTIDE SEQUENCE [LARGE SCALE GENOMIC DNA]</scope>
    <source>
        <strain evidence="2">Wonlab-2016</strain>
    </source>
</reference>
<evidence type="ECO:0008006" key="4">
    <source>
        <dbReference type="Google" id="ProtNLM"/>
    </source>
</evidence>
<comment type="caution">
    <text evidence="2">The sequence shown here is derived from an EMBL/GenBank/DDBJ whole genome shotgun (WGS) entry which is preliminary data.</text>
</comment>
<evidence type="ECO:0000313" key="3">
    <source>
        <dbReference type="Proteomes" id="UP001519460"/>
    </source>
</evidence>
<protein>
    <recommendedName>
        <fullName evidence="4">H15 domain-containing protein</fullName>
    </recommendedName>
</protein>
<keyword evidence="3" id="KW-1185">Reference proteome</keyword>
<dbReference type="SUPFAM" id="SSF46785">
    <property type="entry name" value="Winged helix' DNA-binding domain"/>
    <property type="match status" value="1"/>
</dbReference>
<accession>A0ABD0LSN2</accession>
<proteinExistence type="predicted"/>
<evidence type="ECO:0000256" key="1">
    <source>
        <dbReference type="SAM" id="MobiDB-lite"/>
    </source>
</evidence>
<dbReference type="InterPro" id="IPR036390">
    <property type="entry name" value="WH_DNA-bd_sf"/>
</dbReference>
<feature type="region of interest" description="Disordered" evidence="1">
    <location>
        <begin position="1"/>
        <end position="26"/>
    </location>
</feature>
<name>A0ABD0LSN2_9CAEN</name>
<organism evidence="2 3">
    <name type="scientific">Batillaria attramentaria</name>
    <dbReference type="NCBI Taxonomy" id="370345"/>
    <lineage>
        <taxon>Eukaryota</taxon>
        <taxon>Metazoa</taxon>
        <taxon>Spiralia</taxon>
        <taxon>Lophotrochozoa</taxon>
        <taxon>Mollusca</taxon>
        <taxon>Gastropoda</taxon>
        <taxon>Caenogastropoda</taxon>
        <taxon>Sorbeoconcha</taxon>
        <taxon>Cerithioidea</taxon>
        <taxon>Batillariidae</taxon>
        <taxon>Batillaria</taxon>
    </lineage>
</organism>
<dbReference type="Proteomes" id="UP001519460">
    <property type="component" value="Unassembled WGS sequence"/>
</dbReference>
<gene>
    <name evidence="2" type="ORF">BaRGS_00006410</name>
</gene>
<dbReference type="AlphaFoldDB" id="A0ABD0LSN2"/>
<dbReference type="EMBL" id="JACVVK020000026">
    <property type="protein sequence ID" value="KAK7502457.1"/>
    <property type="molecule type" value="Genomic_DNA"/>
</dbReference>
<evidence type="ECO:0000313" key="2">
    <source>
        <dbReference type="EMBL" id="KAK7502457.1"/>
    </source>
</evidence>